<dbReference type="RefSeq" id="WP_340339980.1">
    <property type="nucleotide sequence ID" value="NZ_JBBKZS010000045.1"/>
</dbReference>
<protein>
    <submittedName>
        <fullName evidence="1">Uncharacterized protein</fullName>
    </submittedName>
</protein>
<evidence type="ECO:0000313" key="1">
    <source>
        <dbReference type="EMBL" id="MEJ8859947.1"/>
    </source>
</evidence>
<sequence length="423" mass="45616">MTITLALHKAALFAVKKLKAYVQLLEASLTGVTRRALMASAAALCGLVPLHALADASQVSLAGLAYAGDSQTLEQRFPYSRRYEKGLAAGVGSSLPLARIQAAVSQTPPQNFQVTQDRIAELKGRDQAIVSSLVISSETVSVETFGNLRKLIVLIRGQALFFDFKTMTVLRSYPVRFAHIEAFDHQPTEEEVLTRVKLLYEGTDSQPGLFTRYANVLAKATLPGQASHTIKVAQVNLSPDLLSMLPPYLKGTPGIADTWAADLVAEALSTRTGVPVIPYTQGYATGKVMSMRVADGDVYLLKLPDPDYAITVEFTGLKKVKYSENAIGASFVYGSFANVKIEEPLSGTVYMNAAVKNAEVKVVPATQTTVDDFPAFYDSINGLFEKLSDAAAGKGNTWVKAASPNPDIETQIAKTKDMLKLCK</sequence>
<name>A0ABU8XJ87_9BURK</name>
<dbReference type="EMBL" id="JBBKZS010000045">
    <property type="protein sequence ID" value="MEJ8859947.1"/>
    <property type="molecule type" value="Genomic_DNA"/>
</dbReference>
<organism evidence="1 2">
    <name type="scientific">Variovorax robiniae</name>
    <dbReference type="NCBI Taxonomy" id="1836199"/>
    <lineage>
        <taxon>Bacteria</taxon>
        <taxon>Pseudomonadati</taxon>
        <taxon>Pseudomonadota</taxon>
        <taxon>Betaproteobacteria</taxon>
        <taxon>Burkholderiales</taxon>
        <taxon>Comamonadaceae</taxon>
        <taxon>Variovorax</taxon>
    </lineage>
</organism>
<keyword evidence="2" id="KW-1185">Reference proteome</keyword>
<dbReference type="Proteomes" id="UP001367030">
    <property type="component" value="Unassembled WGS sequence"/>
</dbReference>
<reference evidence="1 2" key="1">
    <citation type="submission" date="2024-03" db="EMBL/GenBank/DDBJ databases">
        <title>Novel species of the genus Variovorax.</title>
        <authorList>
            <person name="Liu Q."/>
            <person name="Xin Y.-H."/>
        </authorList>
    </citation>
    <scope>NUCLEOTIDE SEQUENCE [LARGE SCALE GENOMIC DNA]</scope>
    <source>
        <strain evidence="1 2">KACC 18901</strain>
    </source>
</reference>
<accession>A0ABU8XJ87</accession>
<comment type="caution">
    <text evidence="1">The sequence shown here is derived from an EMBL/GenBank/DDBJ whole genome shotgun (WGS) entry which is preliminary data.</text>
</comment>
<gene>
    <name evidence="1" type="ORF">WKW79_35735</name>
</gene>
<proteinExistence type="predicted"/>
<evidence type="ECO:0000313" key="2">
    <source>
        <dbReference type="Proteomes" id="UP001367030"/>
    </source>
</evidence>